<keyword evidence="3" id="KW-1185">Reference proteome</keyword>
<protein>
    <recommendedName>
        <fullName evidence="1">Aminotransferase-like plant mobile domain-containing protein</fullName>
    </recommendedName>
</protein>
<accession>A0A7J7L7R8</accession>
<dbReference type="InterPro" id="IPR019557">
    <property type="entry name" value="AminoTfrase-like_pln_mobile"/>
</dbReference>
<organism evidence="2 3">
    <name type="scientific">Kingdonia uniflora</name>
    <dbReference type="NCBI Taxonomy" id="39325"/>
    <lineage>
        <taxon>Eukaryota</taxon>
        <taxon>Viridiplantae</taxon>
        <taxon>Streptophyta</taxon>
        <taxon>Embryophyta</taxon>
        <taxon>Tracheophyta</taxon>
        <taxon>Spermatophyta</taxon>
        <taxon>Magnoliopsida</taxon>
        <taxon>Ranunculales</taxon>
        <taxon>Circaeasteraceae</taxon>
        <taxon>Kingdonia</taxon>
    </lineage>
</organism>
<comment type="caution">
    <text evidence="2">The sequence shown here is derived from an EMBL/GenBank/DDBJ whole genome shotgun (WGS) entry which is preliminary data.</text>
</comment>
<sequence>MTPTMDDVEQLVGLPTDGDAMIIGGTWGFPAILESLKAGGAENLLSLRKLKENYAYKLEKVLSNGIVAAAKKKKGLTARSVACAYMLYILWSFPFPMKKGTDLSTQYIYLFAKDKEANKWSWRSAALAHMYYNMGAASQDDGRQFLAGIPKKMDSDAHEYCTYWKWNVSVTNRYGGTTLLKFRKALDNYKLEDEDIELKHAVTEQCALEFANLSRQPDAKILECKNLEEKNISLEAELRKKSSLEDYNQSLFVELNKMCKESVSLKAVNALLIEQIDLQLSSAIPLAVLQLHQPVPDATLAKKYEDLLAAHEDVTKKLTAKEDFDNQLVNSEEIKKTLEVDNSEWLLLHEVWHLALKKVLVSEGMGDMGNPTFEELFEQNKRFFTIAQQGTKGDY</sequence>
<name>A0A7J7L7R8_9MAGN</name>
<feature type="domain" description="Aminotransferase-like plant mobile" evidence="1">
    <location>
        <begin position="1"/>
        <end position="140"/>
    </location>
</feature>
<evidence type="ECO:0000259" key="1">
    <source>
        <dbReference type="Pfam" id="PF10536"/>
    </source>
</evidence>
<dbReference type="PANTHER" id="PTHR46033">
    <property type="entry name" value="PROTEIN MAIN-LIKE 2"/>
    <property type="match status" value="1"/>
</dbReference>
<dbReference type="PANTHER" id="PTHR46033:SF1">
    <property type="entry name" value="PROTEIN MAIN-LIKE 2"/>
    <property type="match status" value="1"/>
</dbReference>
<dbReference type="EMBL" id="JACGCM010002558">
    <property type="protein sequence ID" value="KAF6138677.1"/>
    <property type="molecule type" value="Genomic_DNA"/>
</dbReference>
<dbReference type="InterPro" id="IPR044824">
    <property type="entry name" value="MAIN-like"/>
</dbReference>
<dbReference type="AlphaFoldDB" id="A0A7J7L7R8"/>
<reference evidence="2 3" key="1">
    <citation type="journal article" date="2020" name="IScience">
        <title>Genome Sequencing of the Endangered Kingdonia uniflora (Circaeasteraceae, Ranunculales) Reveals Potential Mechanisms of Evolutionary Specialization.</title>
        <authorList>
            <person name="Sun Y."/>
            <person name="Deng T."/>
            <person name="Zhang A."/>
            <person name="Moore M.J."/>
            <person name="Landis J.B."/>
            <person name="Lin N."/>
            <person name="Zhang H."/>
            <person name="Zhang X."/>
            <person name="Huang J."/>
            <person name="Zhang X."/>
            <person name="Sun H."/>
            <person name="Wang H."/>
        </authorList>
    </citation>
    <scope>NUCLEOTIDE SEQUENCE [LARGE SCALE GENOMIC DNA]</scope>
    <source>
        <strain evidence="2">TB1705</strain>
        <tissue evidence="2">Leaf</tissue>
    </source>
</reference>
<proteinExistence type="predicted"/>
<evidence type="ECO:0000313" key="2">
    <source>
        <dbReference type="EMBL" id="KAF6138677.1"/>
    </source>
</evidence>
<dbReference type="GO" id="GO:0010073">
    <property type="term" value="P:meristem maintenance"/>
    <property type="evidence" value="ECO:0007669"/>
    <property type="project" value="InterPro"/>
</dbReference>
<dbReference type="Proteomes" id="UP000541444">
    <property type="component" value="Unassembled WGS sequence"/>
</dbReference>
<evidence type="ECO:0000313" key="3">
    <source>
        <dbReference type="Proteomes" id="UP000541444"/>
    </source>
</evidence>
<gene>
    <name evidence="2" type="ORF">GIB67_009871</name>
</gene>
<dbReference type="Pfam" id="PF10536">
    <property type="entry name" value="PMD"/>
    <property type="match status" value="1"/>
</dbReference>